<dbReference type="RefSeq" id="WP_344830105.1">
    <property type="nucleotide sequence ID" value="NZ_BAAAUV010000008.1"/>
</dbReference>
<dbReference type="InterPro" id="IPR029045">
    <property type="entry name" value="ClpP/crotonase-like_dom_sf"/>
</dbReference>
<keyword evidence="2" id="KW-1185">Reference proteome</keyword>
<dbReference type="CDD" id="cd06558">
    <property type="entry name" value="crotonase-like"/>
    <property type="match status" value="1"/>
</dbReference>
<dbReference type="SUPFAM" id="SSF52096">
    <property type="entry name" value="ClpP/crotonase"/>
    <property type="match status" value="1"/>
</dbReference>
<dbReference type="EMBL" id="BAAAUV010000008">
    <property type="protein sequence ID" value="GAA3216838.1"/>
    <property type="molecule type" value="Genomic_DNA"/>
</dbReference>
<reference evidence="2" key="1">
    <citation type="journal article" date="2019" name="Int. J. Syst. Evol. Microbiol.">
        <title>The Global Catalogue of Microorganisms (GCM) 10K type strain sequencing project: providing services to taxonomists for standard genome sequencing and annotation.</title>
        <authorList>
            <consortium name="The Broad Institute Genomics Platform"/>
            <consortium name="The Broad Institute Genome Sequencing Center for Infectious Disease"/>
            <person name="Wu L."/>
            <person name="Ma J."/>
        </authorList>
    </citation>
    <scope>NUCLEOTIDE SEQUENCE [LARGE SCALE GENOMIC DNA]</scope>
    <source>
        <strain evidence="2">JCM 9377</strain>
    </source>
</reference>
<protein>
    <submittedName>
        <fullName evidence="1">Enoyl-CoA hydratase/isomerase family protein</fullName>
    </submittedName>
</protein>
<evidence type="ECO:0000313" key="2">
    <source>
        <dbReference type="Proteomes" id="UP001501237"/>
    </source>
</evidence>
<organism evidence="1 2">
    <name type="scientific">Actinocorallia longicatena</name>
    <dbReference type="NCBI Taxonomy" id="111803"/>
    <lineage>
        <taxon>Bacteria</taxon>
        <taxon>Bacillati</taxon>
        <taxon>Actinomycetota</taxon>
        <taxon>Actinomycetes</taxon>
        <taxon>Streptosporangiales</taxon>
        <taxon>Thermomonosporaceae</taxon>
        <taxon>Actinocorallia</taxon>
    </lineage>
</organism>
<evidence type="ECO:0000313" key="1">
    <source>
        <dbReference type="EMBL" id="GAA3216838.1"/>
    </source>
</evidence>
<dbReference type="InterPro" id="IPR001753">
    <property type="entry name" value="Enoyl-CoA_hydra/iso"/>
</dbReference>
<dbReference type="PANTHER" id="PTHR11941">
    <property type="entry name" value="ENOYL-COA HYDRATASE-RELATED"/>
    <property type="match status" value="1"/>
</dbReference>
<comment type="caution">
    <text evidence="1">The sequence shown here is derived from an EMBL/GenBank/DDBJ whole genome shotgun (WGS) entry which is preliminary data.</text>
</comment>
<accession>A0ABP6QBN8</accession>
<name>A0ABP6QBN8_9ACTN</name>
<sequence>MAITLKPEDGNVHVLRLDDGENRFTQDYLESMSVCLDELERLDGNAALVTTGVGKFFSNGLDLDWVGANPDGMGAYVHRIQDVFARLLSLPIPTVAAVNGHAFAGGGMLALCHDFTVMRSDRGWFCLPEVEIGIPFTPGMSALIQSRLSKATAHEAMVTARRYTGAEAVEAGLAKQAVPEAEVLPRAIALAASLAPKAGPTMAKIRTGMYRDVIEALRGSLG</sequence>
<dbReference type="Pfam" id="PF00378">
    <property type="entry name" value="ECH_1"/>
    <property type="match status" value="1"/>
</dbReference>
<dbReference type="PANTHER" id="PTHR11941:SF75">
    <property type="entry name" value="ENOYL-COA HYDRATASE_ISOMERASE FAMILY PROTEIN"/>
    <property type="match status" value="1"/>
</dbReference>
<dbReference type="Proteomes" id="UP001501237">
    <property type="component" value="Unassembled WGS sequence"/>
</dbReference>
<dbReference type="Gene3D" id="3.90.226.10">
    <property type="entry name" value="2-enoyl-CoA Hydratase, Chain A, domain 1"/>
    <property type="match status" value="1"/>
</dbReference>
<gene>
    <name evidence="1" type="ORF">GCM10010468_39230</name>
</gene>
<proteinExistence type="predicted"/>